<protein>
    <submittedName>
        <fullName evidence="2">Uncharacterized protein</fullName>
    </submittedName>
</protein>
<comment type="caution">
    <text evidence="2">The sequence shown here is derived from an EMBL/GenBank/DDBJ whole genome shotgun (WGS) entry which is preliminary data.</text>
</comment>
<keyword evidence="3" id="KW-1185">Reference proteome</keyword>
<feature type="compositionally biased region" description="Polar residues" evidence="1">
    <location>
        <begin position="250"/>
        <end position="264"/>
    </location>
</feature>
<dbReference type="Proteomes" id="UP000190539">
    <property type="component" value="Unassembled WGS sequence"/>
</dbReference>
<feature type="compositionally biased region" description="Basic and acidic residues" evidence="1">
    <location>
        <begin position="131"/>
        <end position="144"/>
    </location>
</feature>
<evidence type="ECO:0000313" key="3">
    <source>
        <dbReference type="Proteomes" id="UP000190539"/>
    </source>
</evidence>
<evidence type="ECO:0000313" key="2">
    <source>
        <dbReference type="EMBL" id="OON73862.1"/>
    </source>
</evidence>
<organism evidence="2 3">
    <name type="scientific">Streptomyces tsukubensis</name>
    <dbReference type="NCBI Taxonomy" id="83656"/>
    <lineage>
        <taxon>Bacteria</taxon>
        <taxon>Bacillati</taxon>
        <taxon>Actinomycetota</taxon>
        <taxon>Actinomycetes</taxon>
        <taxon>Kitasatosporales</taxon>
        <taxon>Streptomycetaceae</taxon>
        <taxon>Streptomyces</taxon>
    </lineage>
</organism>
<dbReference type="EMBL" id="MVFC01000030">
    <property type="protein sequence ID" value="OON73862.1"/>
    <property type="molecule type" value="Genomic_DNA"/>
</dbReference>
<reference evidence="2 3" key="1">
    <citation type="submission" date="2017-02" db="EMBL/GenBank/DDBJ databases">
        <title>Draft Genome Sequence of Streptomyces tsukubaensis F601, a Producer of the immunosuppressant tacrolimus FK506.</title>
        <authorList>
            <person name="Zong G."/>
            <person name="Zhong C."/>
            <person name="Fu J."/>
            <person name="Qin R."/>
            <person name="Cao G."/>
        </authorList>
    </citation>
    <scope>NUCLEOTIDE SEQUENCE [LARGE SCALE GENOMIC DNA]</scope>
    <source>
        <strain evidence="2 3">F601</strain>
    </source>
</reference>
<accession>A0A1V4A383</accession>
<name>A0A1V4A383_9ACTN</name>
<dbReference type="AlphaFoldDB" id="A0A1V4A383"/>
<sequence length="272" mass="28569">MLRVEVYSGLVAGSGGGVRECGEYLFRHLSAESWQPPRGPGRGFAYGVHRVQSLMPESAGVRQGSDGEAVECGAYPRLVERGPGHHHGLGGAEVVRTDPRGALSQLVRLPYDRTARTAVPRPHCRHSPGAEPREGHQQPRQHQDIADVDECADRTLVLVQGVQVTLVGALREHPAAVPAVAGVRVVAWGFEEGVAVGVALVGALAVTRPGQADARPGCRSGVATLGGKVEPLVRRKVDPLACSTRKTPRLSRSTVPPCSANGTWPPSGVGSG</sequence>
<feature type="region of interest" description="Disordered" evidence="1">
    <location>
        <begin position="244"/>
        <end position="272"/>
    </location>
</feature>
<proteinExistence type="predicted"/>
<evidence type="ECO:0000256" key="1">
    <source>
        <dbReference type="SAM" id="MobiDB-lite"/>
    </source>
</evidence>
<gene>
    <name evidence="2" type="ORF">B1H18_26765</name>
</gene>
<feature type="region of interest" description="Disordered" evidence="1">
    <location>
        <begin position="117"/>
        <end position="144"/>
    </location>
</feature>